<organism evidence="5 6">
    <name type="scientific">Heterodermia speciosa</name>
    <dbReference type="NCBI Taxonomy" id="116794"/>
    <lineage>
        <taxon>Eukaryota</taxon>
        <taxon>Fungi</taxon>
        <taxon>Dikarya</taxon>
        <taxon>Ascomycota</taxon>
        <taxon>Pezizomycotina</taxon>
        <taxon>Lecanoromycetes</taxon>
        <taxon>OSLEUM clade</taxon>
        <taxon>Lecanoromycetidae</taxon>
        <taxon>Caliciales</taxon>
        <taxon>Physciaceae</taxon>
        <taxon>Heterodermia</taxon>
    </lineage>
</organism>
<dbReference type="GO" id="GO:0005840">
    <property type="term" value="C:ribosome"/>
    <property type="evidence" value="ECO:0007669"/>
    <property type="project" value="UniProtKB-KW"/>
</dbReference>
<dbReference type="GO" id="GO:0003735">
    <property type="term" value="F:structural constituent of ribosome"/>
    <property type="evidence" value="ECO:0007669"/>
    <property type="project" value="InterPro"/>
</dbReference>
<accession>A0A8H3F1Q1</accession>
<dbReference type="InterPro" id="IPR012340">
    <property type="entry name" value="NA-bd_OB-fold"/>
</dbReference>
<evidence type="ECO:0000313" key="5">
    <source>
        <dbReference type="EMBL" id="CAF9917651.1"/>
    </source>
</evidence>
<dbReference type="EMBL" id="CAJPDS010000020">
    <property type="protein sequence ID" value="CAF9917651.1"/>
    <property type="molecule type" value="Genomic_DNA"/>
</dbReference>
<evidence type="ECO:0000256" key="1">
    <source>
        <dbReference type="ARBA" id="ARBA00010254"/>
    </source>
</evidence>
<feature type="region of interest" description="Disordered" evidence="4">
    <location>
        <begin position="104"/>
        <end position="145"/>
    </location>
</feature>
<keyword evidence="6" id="KW-1185">Reference proteome</keyword>
<dbReference type="GO" id="GO:1990904">
    <property type="term" value="C:ribonucleoprotein complex"/>
    <property type="evidence" value="ECO:0007669"/>
    <property type="project" value="UniProtKB-KW"/>
</dbReference>
<gene>
    <name evidence="5" type="ORF">HETSPECPRED_003553</name>
</gene>
<dbReference type="Pfam" id="PF00366">
    <property type="entry name" value="Ribosomal_S17"/>
    <property type="match status" value="1"/>
</dbReference>
<keyword evidence="3" id="KW-0687">Ribonucleoprotein</keyword>
<dbReference type="AlphaFoldDB" id="A0A8H3F1Q1"/>
<name>A0A8H3F1Q1_9LECA</name>
<dbReference type="InterPro" id="IPR000266">
    <property type="entry name" value="Ribosomal_uS17"/>
</dbReference>
<keyword evidence="2" id="KW-0689">Ribosomal protein</keyword>
<dbReference type="GO" id="GO:0006412">
    <property type="term" value="P:translation"/>
    <property type="evidence" value="ECO:0007669"/>
    <property type="project" value="InterPro"/>
</dbReference>
<evidence type="ECO:0008006" key="7">
    <source>
        <dbReference type="Google" id="ProtNLM"/>
    </source>
</evidence>
<comment type="caution">
    <text evidence="5">The sequence shown here is derived from an EMBL/GenBank/DDBJ whole genome shotgun (WGS) entry which is preliminary data.</text>
</comment>
<reference evidence="5" key="1">
    <citation type="submission" date="2021-03" db="EMBL/GenBank/DDBJ databases">
        <authorList>
            <person name="Tagirdzhanova G."/>
        </authorList>
    </citation>
    <scope>NUCLEOTIDE SEQUENCE</scope>
</reference>
<dbReference type="OrthoDB" id="274752at2759"/>
<dbReference type="SUPFAM" id="SSF50249">
    <property type="entry name" value="Nucleic acid-binding proteins"/>
    <property type="match status" value="1"/>
</dbReference>
<feature type="compositionally biased region" description="Basic and acidic residues" evidence="4">
    <location>
        <begin position="104"/>
        <end position="123"/>
    </location>
</feature>
<comment type="similarity">
    <text evidence="1">Belongs to the universal ribosomal protein uS17 family.</text>
</comment>
<evidence type="ECO:0000256" key="4">
    <source>
        <dbReference type="SAM" id="MobiDB-lite"/>
    </source>
</evidence>
<sequence>MRVPPKVLCGVVVSAGKMMKAVKVRTAKQVYNSFLKKHFQTYESHLVSDPTNSLRNGDVVRIASGWHASKHIKHRVTEIVAPWGPPIDERPKIPSDEEILAMKEAKKAAKMERRAQRRDRGEISEEAGGSQSSPGGVEALMEVAS</sequence>
<protein>
    <recommendedName>
        <fullName evidence="7">Ribosomal protein S17</fullName>
    </recommendedName>
</protein>
<dbReference type="Gene3D" id="2.40.50.140">
    <property type="entry name" value="Nucleic acid-binding proteins"/>
    <property type="match status" value="1"/>
</dbReference>
<proteinExistence type="inferred from homology"/>
<dbReference type="Proteomes" id="UP000664521">
    <property type="component" value="Unassembled WGS sequence"/>
</dbReference>
<evidence type="ECO:0000256" key="3">
    <source>
        <dbReference type="ARBA" id="ARBA00023274"/>
    </source>
</evidence>
<evidence type="ECO:0000256" key="2">
    <source>
        <dbReference type="ARBA" id="ARBA00022980"/>
    </source>
</evidence>
<evidence type="ECO:0000313" key="6">
    <source>
        <dbReference type="Proteomes" id="UP000664521"/>
    </source>
</evidence>